<sequence length="199" mass="22935">MSEPSLSSSGGVFPVYTLLEFDAPITAEDVWNVLMDFESYGSWNPFIREQTFLSSSKDQPKPGQQMLLTVHTPPQLSDPYFLLRSFQVSQTVVQLKVVDHENHRLAWRTTSSSFPEWFLWCERWQMITANEKRENLNDSDAKAGCKYESYEVFGGLLAYVMWILCVKVLLLRGVVEMAEALKKRTEKISAFFIRRVSCS</sequence>
<protein>
    <recommendedName>
        <fullName evidence="4">Coenzyme Q-binding protein COQ10 START domain-containing protein</fullName>
    </recommendedName>
</protein>
<accession>A0A6A4GS41</accession>
<keyword evidence="1" id="KW-0812">Transmembrane</keyword>
<gene>
    <name evidence="2" type="ORF">BT96DRAFT_431583</name>
</gene>
<evidence type="ECO:0000313" key="3">
    <source>
        <dbReference type="Proteomes" id="UP000799118"/>
    </source>
</evidence>
<dbReference type="EMBL" id="ML769741">
    <property type="protein sequence ID" value="KAE9388478.1"/>
    <property type="molecule type" value="Genomic_DNA"/>
</dbReference>
<reference evidence="2" key="1">
    <citation type="journal article" date="2019" name="Environ. Microbiol.">
        <title>Fungal ecological strategies reflected in gene transcription - a case study of two litter decomposers.</title>
        <authorList>
            <person name="Barbi F."/>
            <person name="Kohler A."/>
            <person name="Barry K."/>
            <person name="Baskaran P."/>
            <person name="Daum C."/>
            <person name="Fauchery L."/>
            <person name="Ihrmark K."/>
            <person name="Kuo A."/>
            <person name="LaButti K."/>
            <person name="Lipzen A."/>
            <person name="Morin E."/>
            <person name="Grigoriev I.V."/>
            <person name="Henrissat B."/>
            <person name="Lindahl B."/>
            <person name="Martin F."/>
        </authorList>
    </citation>
    <scope>NUCLEOTIDE SEQUENCE</scope>
    <source>
        <strain evidence="2">JB14</strain>
    </source>
</reference>
<organism evidence="2 3">
    <name type="scientific">Gymnopus androsaceus JB14</name>
    <dbReference type="NCBI Taxonomy" id="1447944"/>
    <lineage>
        <taxon>Eukaryota</taxon>
        <taxon>Fungi</taxon>
        <taxon>Dikarya</taxon>
        <taxon>Basidiomycota</taxon>
        <taxon>Agaricomycotina</taxon>
        <taxon>Agaricomycetes</taxon>
        <taxon>Agaricomycetidae</taxon>
        <taxon>Agaricales</taxon>
        <taxon>Marasmiineae</taxon>
        <taxon>Omphalotaceae</taxon>
        <taxon>Gymnopus</taxon>
    </lineage>
</organism>
<dbReference type="Gene3D" id="3.30.530.20">
    <property type="match status" value="1"/>
</dbReference>
<dbReference type="InterPro" id="IPR023393">
    <property type="entry name" value="START-like_dom_sf"/>
</dbReference>
<keyword evidence="1" id="KW-1133">Transmembrane helix</keyword>
<dbReference type="OrthoDB" id="509124at2759"/>
<proteinExistence type="predicted"/>
<dbReference type="AlphaFoldDB" id="A0A6A4GS41"/>
<name>A0A6A4GS41_9AGAR</name>
<evidence type="ECO:0000313" key="2">
    <source>
        <dbReference type="EMBL" id="KAE9388478.1"/>
    </source>
</evidence>
<dbReference type="SUPFAM" id="SSF55961">
    <property type="entry name" value="Bet v1-like"/>
    <property type="match status" value="1"/>
</dbReference>
<dbReference type="Proteomes" id="UP000799118">
    <property type="component" value="Unassembled WGS sequence"/>
</dbReference>
<keyword evidence="3" id="KW-1185">Reference proteome</keyword>
<evidence type="ECO:0000256" key="1">
    <source>
        <dbReference type="SAM" id="Phobius"/>
    </source>
</evidence>
<dbReference type="CDD" id="cd07822">
    <property type="entry name" value="SRPBCC_4"/>
    <property type="match status" value="1"/>
</dbReference>
<dbReference type="PANTHER" id="PTHR36166:SF1">
    <property type="entry name" value="SRPBCC DOMAIN-CONTAINING PROTEIN"/>
    <property type="match status" value="1"/>
</dbReference>
<evidence type="ECO:0008006" key="4">
    <source>
        <dbReference type="Google" id="ProtNLM"/>
    </source>
</evidence>
<dbReference type="PANTHER" id="PTHR36166">
    <property type="entry name" value="CHROMOSOME 9, WHOLE GENOME SHOTGUN SEQUENCE"/>
    <property type="match status" value="1"/>
</dbReference>
<feature type="transmembrane region" description="Helical" evidence="1">
    <location>
        <begin position="152"/>
        <end position="175"/>
    </location>
</feature>
<keyword evidence="1" id="KW-0472">Membrane</keyword>